<dbReference type="PROSITE" id="PS50819">
    <property type="entry name" value="INTEIN_ENDONUCLEASE"/>
    <property type="match status" value="1"/>
</dbReference>
<gene>
    <name evidence="2" type="ORF">A3B24_01265</name>
</gene>
<proteinExistence type="predicted"/>
<protein>
    <recommendedName>
        <fullName evidence="1">DOD-type homing endonuclease domain-containing protein</fullName>
    </recommendedName>
</protein>
<reference evidence="2 3" key="1">
    <citation type="journal article" date="2016" name="Nat. Commun.">
        <title>Thousands of microbial genomes shed light on interconnected biogeochemical processes in an aquifer system.</title>
        <authorList>
            <person name="Anantharaman K."/>
            <person name="Brown C.T."/>
            <person name="Hug L.A."/>
            <person name="Sharon I."/>
            <person name="Castelle C.J."/>
            <person name="Probst A.J."/>
            <person name="Thomas B.C."/>
            <person name="Singh A."/>
            <person name="Wilkins M.J."/>
            <person name="Karaoz U."/>
            <person name="Brodie E.L."/>
            <person name="Williams K.H."/>
            <person name="Hubbard S.S."/>
            <person name="Banfield J.F."/>
        </authorList>
    </citation>
    <scope>NUCLEOTIDE SEQUENCE [LARGE SCALE GENOMIC DNA]</scope>
</reference>
<organism evidence="2 3">
    <name type="scientific">Candidatus Wildermuthbacteria bacterium RIFCSPLOWO2_01_FULL_48_16</name>
    <dbReference type="NCBI Taxonomy" id="1802461"/>
    <lineage>
        <taxon>Bacteria</taxon>
        <taxon>Candidatus Wildermuthiibacteriota</taxon>
    </lineage>
</organism>
<dbReference type="Proteomes" id="UP000176917">
    <property type="component" value="Unassembled WGS sequence"/>
</dbReference>
<accession>A0A1G2RJL2</accession>
<dbReference type="SUPFAM" id="SSF55608">
    <property type="entry name" value="Homing endonucleases"/>
    <property type="match status" value="1"/>
</dbReference>
<dbReference type="Gene3D" id="1.10.10.60">
    <property type="entry name" value="Homeodomain-like"/>
    <property type="match status" value="1"/>
</dbReference>
<dbReference type="Gene3D" id="3.10.28.10">
    <property type="entry name" value="Homing endonucleases"/>
    <property type="match status" value="1"/>
</dbReference>
<dbReference type="STRING" id="1802461.A3B24_01265"/>
<comment type="caution">
    <text evidence="2">The sequence shown here is derived from an EMBL/GenBank/DDBJ whole genome shotgun (WGS) entry which is preliminary data.</text>
</comment>
<feature type="domain" description="DOD-type homing endonuclease" evidence="1">
    <location>
        <begin position="223"/>
        <end position="352"/>
    </location>
</feature>
<sequence length="418" mass="48890">MGRRLLISPKQLRKLYWESKHTTFEIAHFFNCTAGTIVNRMKEYGIPRRVSGPKRAGIKKDTLSYLYLTRGLSAEKVGRIYHCDQTVILRTLKKYGISIRHPKKRVLLSKQMLALLYSESNLSIYKIGTRYHCDPKTVYKYLKLYGIPTRPRKVVLISKTQLSLLYKEKRYPLSKIAQLYDCQPATILRKMEHYGISRRTISETSTKHKKKDFTGSREEKAYLIGFRLGDLGVRKEWNLIHIGCGTTKTVQLDLIRRLFNDYGPGWITKKDAEGRFHINFALNRSFKFLLPKHYKIPQWIKKGRKLFLQFLAGYTDAEGNIGIYSKRARFRIRSYDYGILQDIHREFHRQGIASIFSLEAKPGVDKRGVRHNGTFWGVSVNTREDLYKLLNALGPFLRHEKRRNDLNAALQNVTLRLR</sequence>
<dbReference type="InterPro" id="IPR027434">
    <property type="entry name" value="Homing_endonucl"/>
</dbReference>
<evidence type="ECO:0000259" key="1">
    <source>
        <dbReference type="PROSITE" id="PS50819"/>
    </source>
</evidence>
<dbReference type="InterPro" id="IPR004042">
    <property type="entry name" value="Intein_endonuc_central"/>
</dbReference>
<dbReference type="GO" id="GO:0004519">
    <property type="term" value="F:endonuclease activity"/>
    <property type="evidence" value="ECO:0007669"/>
    <property type="project" value="InterPro"/>
</dbReference>
<evidence type="ECO:0000313" key="3">
    <source>
        <dbReference type="Proteomes" id="UP000176917"/>
    </source>
</evidence>
<dbReference type="AlphaFoldDB" id="A0A1G2RJL2"/>
<name>A0A1G2RJL2_9BACT</name>
<dbReference type="EMBL" id="MHUG01000016">
    <property type="protein sequence ID" value="OHA73026.1"/>
    <property type="molecule type" value="Genomic_DNA"/>
</dbReference>
<evidence type="ECO:0000313" key="2">
    <source>
        <dbReference type="EMBL" id="OHA73026.1"/>
    </source>
</evidence>